<dbReference type="InterPro" id="IPR051266">
    <property type="entry name" value="CLCR"/>
</dbReference>
<proteinExistence type="predicted"/>
<dbReference type="PANTHER" id="PTHR10579:SF43">
    <property type="entry name" value="ZINC FINGER (C3HC4-TYPE RING FINGER) FAMILY PROTEIN"/>
    <property type="match status" value="1"/>
</dbReference>
<feature type="domain" description="VWFA" evidence="2">
    <location>
        <begin position="25"/>
        <end position="203"/>
    </location>
</feature>
<dbReference type="Proteomes" id="UP000756530">
    <property type="component" value="Unassembled WGS sequence"/>
</dbReference>
<keyword evidence="1" id="KW-0732">Signal</keyword>
<dbReference type="SMART" id="SM00327">
    <property type="entry name" value="VWA"/>
    <property type="match status" value="1"/>
</dbReference>
<dbReference type="InterPro" id="IPR002035">
    <property type="entry name" value="VWF_A"/>
</dbReference>
<evidence type="ECO:0000259" key="2">
    <source>
        <dbReference type="PROSITE" id="PS50234"/>
    </source>
</evidence>
<reference evidence="3 4" key="1">
    <citation type="submission" date="2021-05" db="EMBL/GenBank/DDBJ databases">
        <title>Culturable bacteria isolated from Daya Bay.</title>
        <authorList>
            <person name="Zheng W."/>
            <person name="Yu S."/>
            <person name="Huang Y."/>
        </authorList>
    </citation>
    <scope>NUCLEOTIDE SEQUENCE [LARGE SCALE GENOMIC DNA]</scope>
    <source>
        <strain evidence="3 4">DP4N28-5</strain>
    </source>
</reference>
<evidence type="ECO:0000313" key="3">
    <source>
        <dbReference type="EMBL" id="MBV7379633.1"/>
    </source>
</evidence>
<feature type="chain" id="PRO_5047016427" evidence="1">
    <location>
        <begin position="21"/>
        <end position="824"/>
    </location>
</feature>
<comment type="caution">
    <text evidence="3">The sequence shown here is derived from an EMBL/GenBank/DDBJ whole genome shotgun (WGS) entry which is preliminary data.</text>
</comment>
<gene>
    <name evidence="3" type="ORF">KJP28_11915</name>
</gene>
<accession>A0ABS6T2Z3</accession>
<feature type="signal peptide" evidence="1">
    <location>
        <begin position="1"/>
        <end position="20"/>
    </location>
</feature>
<dbReference type="RefSeq" id="WP_218392746.1">
    <property type="nucleotide sequence ID" value="NZ_JAHUZE010000002.1"/>
</dbReference>
<dbReference type="PANTHER" id="PTHR10579">
    <property type="entry name" value="CALCIUM-ACTIVATED CHLORIDE CHANNEL REGULATOR"/>
    <property type="match status" value="1"/>
</dbReference>
<evidence type="ECO:0000313" key="4">
    <source>
        <dbReference type="Proteomes" id="UP000756530"/>
    </source>
</evidence>
<organism evidence="3 4">
    <name type="scientific">Maritimibacter dapengensis</name>
    <dbReference type="NCBI Taxonomy" id="2836868"/>
    <lineage>
        <taxon>Bacteria</taxon>
        <taxon>Pseudomonadati</taxon>
        <taxon>Pseudomonadota</taxon>
        <taxon>Alphaproteobacteria</taxon>
        <taxon>Rhodobacterales</taxon>
        <taxon>Roseobacteraceae</taxon>
        <taxon>Maritimibacter</taxon>
    </lineage>
</organism>
<dbReference type="Pfam" id="PF13519">
    <property type="entry name" value="VWA_2"/>
    <property type="match status" value="1"/>
</dbReference>
<keyword evidence="4" id="KW-1185">Reference proteome</keyword>
<evidence type="ECO:0000256" key="1">
    <source>
        <dbReference type="SAM" id="SignalP"/>
    </source>
</evidence>
<dbReference type="EMBL" id="JAHUZE010000002">
    <property type="protein sequence ID" value="MBV7379633.1"/>
    <property type="molecule type" value="Genomic_DNA"/>
</dbReference>
<dbReference type="PROSITE" id="PS50234">
    <property type="entry name" value="VWFA"/>
    <property type="match status" value="1"/>
</dbReference>
<name>A0ABS6T2Z3_9RHOB</name>
<sequence>MFRILLSVLVILGFSNLALAQDRANAILVLDGSGSMWGQIDGVNKIVIARDVVGGLLDSLPEDQALGLMAYGHRTKGDCGDIELLAEPGTDRAALAAAVNGISPVGKTPLSAAVIQAAEALKYSEEVATVILVSDGIETCDYDPCEVGRQLEQTGVGFTAHVIGFDVADPAARAQLQCLADETGGTFRTADDAGELADALTEVAAAPAPEPQPAMINITFRATDGEGGPVITDGLIWSISAGDATLADGADEASPAFTLEEATEGTATVLRLVDEASAEATYSVTTEGQVVVIALPEYAPPATVEAPASAPAGSLVDVTFTGPRGGGDYISSAREGMKPGFYDEYANVTDAEGDTLTLRMPPVAGTATISYVLGDGRDILGSTTIEVTPLDITLTVPEAATVGTAENIVWTGPDYTSDYITVSKPDDSGYEAYTYTNKGSPLSLDMPTEEGTYELRYVLSASREIAARSETFEVSPATVSVEGPVEAIAGSTIEVTWEGPDADADYIAISRVDDDSGYETYAYTKGTNPLEVKTPIEPGDYEIRYILSQGRKILAATPLALTEVSATVSGPASATVGTEIEVTWEGPDYKSDYIGIGKAGEPGYVTYTYTSEGSPMKIEVPGEPGDYELRYIPNADQSDVLARAALTVEAAQVTLSAPASVVAGSQVAVDWTGPDTKNDWLDISTNDDTPNDYEAYEYTKSGSPAQITAPAMPGEYFVRYVLSAQPRQVIATRPITVTDVTANVSGVIGDERIDVTWEGPNYQRDYVVVAEPGAAPNKYIDYVYAREGGTGTLDLPETPGEYELRYIFAGTETRILTTTPITIE</sequence>
<protein>
    <submittedName>
        <fullName evidence="3">VWA domain-containing protein</fullName>
    </submittedName>
</protein>